<accession>A0A0U3PNV9</accession>
<evidence type="ECO:0000313" key="2">
    <source>
        <dbReference type="Proteomes" id="UP000064921"/>
    </source>
</evidence>
<organism evidence="1 2">
    <name type="scientific">Pannonibacter phragmitetus</name>
    <dbReference type="NCBI Taxonomy" id="121719"/>
    <lineage>
        <taxon>Bacteria</taxon>
        <taxon>Pseudomonadati</taxon>
        <taxon>Pseudomonadota</taxon>
        <taxon>Alphaproteobacteria</taxon>
        <taxon>Hyphomicrobiales</taxon>
        <taxon>Stappiaceae</taxon>
        <taxon>Pannonibacter</taxon>
    </lineage>
</organism>
<proteinExistence type="predicted"/>
<sequence>MTKQELFSFVMTGLVPAICKPLICTDPRHKAEDDEGEAALVLPAPQKNIHSQAYNFSSCHDLIMASIP</sequence>
<protein>
    <submittedName>
        <fullName evidence="1">Uncharacterized protein</fullName>
    </submittedName>
</protein>
<dbReference type="Proteomes" id="UP000064921">
    <property type="component" value="Chromosome"/>
</dbReference>
<dbReference type="EMBL" id="CP013068">
    <property type="protein sequence ID" value="ALV29196.1"/>
    <property type="molecule type" value="Genomic_DNA"/>
</dbReference>
<dbReference type="AlphaFoldDB" id="A0A0U3PNV9"/>
<gene>
    <name evidence="1" type="ORF">APZ00_20865</name>
</gene>
<reference evidence="1 2" key="1">
    <citation type="submission" date="2015-10" db="EMBL/GenBank/DDBJ databases">
        <title>The world's first case of liver abscess caused by Pannonibacter phragmitetus.</title>
        <authorList>
            <person name="Ming D."/>
            <person name="Wang M."/>
            <person name="Zhou Y."/>
            <person name="Jiang T."/>
            <person name="Hu S."/>
        </authorList>
    </citation>
    <scope>NUCLEOTIDE SEQUENCE [LARGE SCALE GENOMIC DNA]</scope>
    <source>
        <strain evidence="1 2">31801</strain>
    </source>
</reference>
<keyword evidence="2" id="KW-1185">Reference proteome</keyword>
<name>A0A0U3PNV9_9HYPH</name>
<dbReference type="KEGG" id="pphr:APZ00_20865"/>
<evidence type="ECO:0000313" key="1">
    <source>
        <dbReference type="EMBL" id="ALV29196.1"/>
    </source>
</evidence>